<evidence type="ECO:0000256" key="1">
    <source>
        <dbReference type="SAM" id="MobiDB-lite"/>
    </source>
</evidence>
<protein>
    <submittedName>
        <fullName evidence="2">Uncharacterized protein</fullName>
    </submittedName>
</protein>
<name>A0A0P0RBG7_9BURK</name>
<organism evidence="2 3">
    <name type="scientific">Paraburkholderia caribensis MBA4</name>
    <dbReference type="NCBI Taxonomy" id="1323664"/>
    <lineage>
        <taxon>Bacteria</taxon>
        <taxon>Pseudomonadati</taxon>
        <taxon>Pseudomonadota</taxon>
        <taxon>Betaproteobacteria</taxon>
        <taxon>Burkholderiales</taxon>
        <taxon>Burkholderiaceae</taxon>
        <taxon>Paraburkholderia</taxon>
    </lineage>
</organism>
<dbReference type="AlphaFoldDB" id="A0A0P0RBG7"/>
<proteinExistence type="predicted"/>
<gene>
    <name evidence="2" type="ORF">K788_0003771</name>
</gene>
<feature type="region of interest" description="Disordered" evidence="1">
    <location>
        <begin position="27"/>
        <end position="46"/>
    </location>
</feature>
<dbReference type="KEGG" id="bcai:K788_0003771"/>
<evidence type="ECO:0000313" key="3">
    <source>
        <dbReference type="Proteomes" id="UP000019146"/>
    </source>
</evidence>
<feature type="compositionally biased region" description="Polar residues" evidence="1">
    <location>
        <begin position="36"/>
        <end position="46"/>
    </location>
</feature>
<reference evidence="2 3" key="1">
    <citation type="journal article" date="2014" name="Genome Announc.">
        <title>Draft Genome Sequence of the Haloacid-Degrading Burkholderia caribensis Strain MBA4.</title>
        <authorList>
            <person name="Pan Y."/>
            <person name="Kong K.F."/>
            <person name="Tsang J.S."/>
        </authorList>
    </citation>
    <scope>NUCLEOTIDE SEQUENCE [LARGE SCALE GENOMIC DNA]</scope>
    <source>
        <strain evidence="2 3">MBA4</strain>
    </source>
</reference>
<sequence length="46" mass="4764">MVTGCQIISGSACCRIGRMASFVRAQTQHDGIPTSPGRSASSPANR</sequence>
<accession>A0A0P0RBG7</accession>
<evidence type="ECO:0000313" key="2">
    <source>
        <dbReference type="EMBL" id="ALL65532.1"/>
    </source>
</evidence>
<dbReference type="EMBL" id="CP012746">
    <property type="protein sequence ID" value="ALL65532.1"/>
    <property type="molecule type" value="Genomic_DNA"/>
</dbReference>
<dbReference type="Proteomes" id="UP000019146">
    <property type="component" value="Chromosome 1"/>
</dbReference>